<dbReference type="PROSITE" id="PS51371">
    <property type="entry name" value="CBS"/>
    <property type="match status" value="2"/>
</dbReference>
<dbReference type="InterPro" id="IPR013785">
    <property type="entry name" value="Aldolase_TIM"/>
</dbReference>
<dbReference type="Proteomes" id="UP000230066">
    <property type="component" value="Unassembled WGS sequence"/>
</dbReference>
<evidence type="ECO:0000256" key="5">
    <source>
        <dbReference type="ARBA" id="ARBA00022723"/>
    </source>
</evidence>
<evidence type="ECO:0000256" key="2">
    <source>
        <dbReference type="ARBA" id="ARBA00004496"/>
    </source>
</evidence>
<feature type="binding site" evidence="13 15">
    <location>
        <begin position="245"/>
        <end position="247"/>
    </location>
    <ligand>
        <name>NAD(+)</name>
        <dbReference type="ChEBI" id="CHEBI:57540"/>
    </ligand>
</feature>
<dbReference type="Gene3D" id="3.20.20.70">
    <property type="entry name" value="Aldolase class I"/>
    <property type="match status" value="1"/>
</dbReference>
<dbReference type="SUPFAM" id="SSF51412">
    <property type="entry name" value="Inosine monophosphate dehydrogenase (IMPDH)"/>
    <property type="match status" value="2"/>
</dbReference>
<accession>A0A4E0RPB4</accession>
<evidence type="ECO:0000256" key="14">
    <source>
        <dbReference type="PIRSR" id="PIRSR000130-1"/>
    </source>
</evidence>
<evidence type="ECO:0000256" key="16">
    <source>
        <dbReference type="PIRSR" id="PIRSR000130-4"/>
    </source>
</evidence>
<proteinExistence type="inferred from homology"/>
<dbReference type="InterPro" id="IPR000644">
    <property type="entry name" value="CBS_dom"/>
</dbReference>
<dbReference type="GO" id="GO:0046872">
    <property type="term" value="F:metal ion binding"/>
    <property type="evidence" value="ECO:0007669"/>
    <property type="project" value="UniProtKB-UniRule"/>
</dbReference>
<evidence type="ECO:0000256" key="18">
    <source>
        <dbReference type="RuleBase" id="RU003927"/>
    </source>
</evidence>
<dbReference type="SMART" id="SM01240">
    <property type="entry name" value="IMPDH"/>
    <property type="match status" value="1"/>
</dbReference>
<comment type="pathway">
    <text evidence="13 19">Purine metabolism; XMP biosynthesis via de novo pathway; XMP from IMP: step 1/1.</text>
</comment>
<comment type="caution">
    <text evidence="21">The sequence shown here is derived from an EMBL/GenBank/DDBJ whole genome shotgun (WGS) entry which is preliminary data.</text>
</comment>
<dbReference type="PROSITE" id="PS00487">
    <property type="entry name" value="IMP_DH_GMP_RED"/>
    <property type="match status" value="1"/>
</dbReference>
<keyword evidence="8 13" id="KW-0630">Potassium</keyword>
<dbReference type="HAMAP" id="MF_01964">
    <property type="entry name" value="IMPDH"/>
    <property type="match status" value="1"/>
</dbReference>
<evidence type="ECO:0000256" key="1">
    <source>
        <dbReference type="ARBA" id="ARBA00001958"/>
    </source>
</evidence>
<dbReference type="GO" id="GO:0005737">
    <property type="term" value="C:cytoplasm"/>
    <property type="evidence" value="ECO:0007669"/>
    <property type="project" value="UniProtKB-SubCell"/>
</dbReference>
<feature type="active site" description="Proton acceptor" evidence="13 14">
    <location>
        <position position="400"/>
    </location>
</feature>
<feature type="domain" description="CBS" evidence="20">
    <location>
        <begin position="85"/>
        <end position="146"/>
    </location>
</feature>
<dbReference type="PANTHER" id="PTHR11911:SF111">
    <property type="entry name" value="INOSINE-5'-MONOPHOSPHATE DEHYDROGENASE"/>
    <property type="match status" value="1"/>
</dbReference>
<keyword evidence="6 13" id="KW-0332">GMP biosynthesis</keyword>
<dbReference type="Pfam" id="PF00478">
    <property type="entry name" value="IMPDH"/>
    <property type="match status" value="1"/>
</dbReference>
<evidence type="ECO:0000256" key="10">
    <source>
        <dbReference type="ARBA" id="ARBA00023027"/>
    </source>
</evidence>
<feature type="binding site" evidence="13 15">
    <location>
        <begin position="295"/>
        <end position="297"/>
    </location>
    <ligand>
        <name>NAD(+)</name>
        <dbReference type="ChEBI" id="CHEBI:57540"/>
    </ligand>
</feature>
<feature type="binding site" evidence="13">
    <location>
        <position position="467"/>
    </location>
    <ligand>
        <name>K(+)</name>
        <dbReference type="ChEBI" id="CHEBI:29103"/>
        <note>ligand shared between two tetrameric partners</note>
    </ligand>
</feature>
<evidence type="ECO:0000256" key="15">
    <source>
        <dbReference type="PIRSR" id="PIRSR000130-3"/>
    </source>
</evidence>
<dbReference type="UniPathway" id="UPA00601">
    <property type="reaction ID" value="UER00295"/>
</dbReference>
<feature type="binding site" description="in other chain" evidence="13 16">
    <location>
        <position position="297"/>
    </location>
    <ligand>
        <name>K(+)</name>
        <dbReference type="ChEBI" id="CHEBI:29103"/>
        <note>ligand shared between two tetrameric partners</note>
    </ligand>
</feature>
<dbReference type="InterPro" id="IPR015875">
    <property type="entry name" value="IMP_DH/GMP_Rdtase_CS"/>
</dbReference>
<comment type="subunit">
    <text evidence="13">Homotetramer.</text>
</comment>
<feature type="binding site" evidence="13">
    <location>
        <position position="300"/>
    </location>
    <ligand>
        <name>IMP</name>
        <dbReference type="ChEBI" id="CHEBI:58053"/>
    </ligand>
</feature>
<comment type="subcellular location">
    <subcellularLocation>
        <location evidence="2 13">Cytoplasm</location>
    </subcellularLocation>
</comment>
<comment type="similarity">
    <text evidence="3 13 18">Belongs to the IMPDH/GMPR family.</text>
</comment>
<dbReference type="InterPro" id="IPR046342">
    <property type="entry name" value="CBS_dom_sf"/>
</dbReference>
<comment type="caution">
    <text evidence="13">Lacks conserved residue(s) required for the propagation of feature annotation.</text>
</comment>
<name>A0A4E0RPB4_FASHE</name>
<comment type="function">
    <text evidence="13">Catalyzes the conversion of inosine 5'-phosphate (IMP) to xanthosine 5'-phosphate (XMP), the first committed and rate-limiting step in the de novo synthesis of guanine nucleotides, and therefore plays an important role in the regulation of cell growth.</text>
</comment>
<feature type="binding site" evidence="13">
    <location>
        <begin position="382"/>
        <end position="386"/>
    </location>
    <ligand>
        <name>IMP</name>
        <dbReference type="ChEBI" id="CHEBI:58053"/>
    </ligand>
</feature>
<keyword evidence="11 17" id="KW-0129">CBS domain</keyword>
<evidence type="ECO:0000313" key="21">
    <source>
        <dbReference type="EMBL" id="THD28851.1"/>
    </source>
</evidence>
<evidence type="ECO:0000256" key="4">
    <source>
        <dbReference type="ARBA" id="ARBA00022490"/>
    </source>
</evidence>
<feature type="binding site" description="in other chain" evidence="13 16">
    <location>
        <position position="302"/>
    </location>
    <ligand>
        <name>K(+)</name>
        <dbReference type="ChEBI" id="CHEBI:29103"/>
        <note>ligand shared between two tetrameric partners</note>
    </ligand>
</feature>
<organism evidence="21 22">
    <name type="scientific">Fasciola hepatica</name>
    <name type="common">Liver fluke</name>
    <dbReference type="NCBI Taxonomy" id="6192"/>
    <lineage>
        <taxon>Eukaryota</taxon>
        <taxon>Metazoa</taxon>
        <taxon>Spiralia</taxon>
        <taxon>Lophotrochozoa</taxon>
        <taxon>Platyhelminthes</taxon>
        <taxon>Trematoda</taxon>
        <taxon>Digenea</taxon>
        <taxon>Plagiorchiida</taxon>
        <taxon>Echinostomata</taxon>
        <taxon>Echinostomatoidea</taxon>
        <taxon>Fasciolidae</taxon>
        <taxon>Fasciola</taxon>
    </lineage>
</organism>
<comment type="activity regulation">
    <text evidence="13">Mycophenolic acid (MPA) is a non-competitive inhibitor that prevents formation of the closed enzyme conformation by binding to the same site as the amobile flap. In contrast, mizoribine monophosphate (MZP) is a competitive inhibitor that induces the closed conformation. MPA is a potent inhibitor of mammalian IMPDHs but a poor inhibitor of the bacterial enzymes. MZP is a more potent inhibitor of bacterial IMPDH.</text>
</comment>
<evidence type="ECO:0000259" key="20">
    <source>
        <dbReference type="PROSITE" id="PS51371"/>
    </source>
</evidence>
<evidence type="ECO:0000256" key="6">
    <source>
        <dbReference type="ARBA" id="ARBA00022749"/>
    </source>
</evidence>
<evidence type="ECO:0000256" key="12">
    <source>
        <dbReference type="ARBA" id="ARBA00048028"/>
    </source>
</evidence>
<evidence type="ECO:0000313" key="22">
    <source>
        <dbReference type="Proteomes" id="UP000230066"/>
    </source>
</evidence>
<keyword evidence="10 13" id="KW-0520">NAD</keyword>
<evidence type="ECO:0000256" key="19">
    <source>
        <dbReference type="RuleBase" id="RU003928"/>
    </source>
</evidence>
<dbReference type="GO" id="GO:0006177">
    <property type="term" value="P:GMP biosynthetic process"/>
    <property type="evidence" value="ECO:0007669"/>
    <property type="project" value="UniProtKB-UniRule"/>
</dbReference>
<dbReference type="NCBIfam" id="TIGR01302">
    <property type="entry name" value="IMP_dehydrog"/>
    <property type="match status" value="1"/>
</dbReference>
<comment type="cofactor">
    <cofactor evidence="1 13">
        <name>K(+)</name>
        <dbReference type="ChEBI" id="CHEBI:29103"/>
    </cofactor>
</comment>
<dbReference type="PIRSF" id="PIRSF000130">
    <property type="entry name" value="IMPDH"/>
    <property type="match status" value="1"/>
</dbReference>
<protein>
    <recommendedName>
        <fullName evidence="13 19">Inosine-5'-monophosphate dehydrogenase</fullName>
        <shortName evidence="13">IMP dehydrogenase</shortName>
        <shortName evidence="13">IMPD</shortName>
        <shortName evidence="13">IMPDH</shortName>
        <ecNumber evidence="13 19">1.1.1.205</ecNumber>
    </recommendedName>
</protein>
<dbReference type="EC" id="1.1.1.205" evidence="13 19"/>
<dbReference type="SMART" id="SM00116">
    <property type="entry name" value="CBS"/>
    <property type="match status" value="2"/>
</dbReference>
<evidence type="ECO:0000256" key="8">
    <source>
        <dbReference type="ARBA" id="ARBA00022958"/>
    </source>
</evidence>
<keyword evidence="7 13" id="KW-0658">Purine biosynthesis</keyword>
<feature type="binding site" evidence="13">
    <location>
        <begin position="335"/>
        <end position="337"/>
    </location>
    <ligand>
        <name>IMP</name>
        <dbReference type="ChEBI" id="CHEBI:58053"/>
    </ligand>
</feature>
<feature type="binding site" description="in other chain" evidence="13 16">
    <location>
        <position position="299"/>
    </location>
    <ligand>
        <name>K(+)</name>
        <dbReference type="ChEBI" id="CHEBI:29103"/>
        <note>ligand shared between two tetrameric partners</note>
    </ligand>
</feature>
<dbReference type="GO" id="GO:0006183">
    <property type="term" value="P:GTP biosynthetic process"/>
    <property type="evidence" value="ECO:0007669"/>
    <property type="project" value="TreeGrafter"/>
</dbReference>
<comment type="catalytic activity">
    <reaction evidence="12 13 19">
        <text>IMP + NAD(+) + H2O = XMP + NADH + H(+)</text>
        <dbReference type="Rhea" id="RHEA:11708"/>
        <dbReference type="ChEBI" id="CHEBI:15377"/>
        <dbReference type="ChEBI" id="CHEBI:15378"/>
        <dbReference type="ChEBI" id="CHEBI:57464"/>
        <dbReference type="ChEBI" id="CHEBI:57540"/>
        <dbReference type="ChEBI" id="CHEBI:57945"/>
        <dbReference type="ChEBI" id="CHEBI:58053"/>
        <dbReference type="EC" id="1.1.1.205"/>
    </reaction>
</comment>
<evidence type="ECO:0000256" key="3">
    <source>
        <dbReference type="ARBA" id="ARBA00005502"/>
    </source>
</evidence>
<dbReference type="AlphaFoldDB" id="A0A4E0RPB4"/>
<dbReference type="InterPro" id="IPR005990">
    <property type="entry name" value="IMP_DH"/>
</dbReference>
<dbReference type="GO" id="GO:0000166">
    <property type="term" value="F:nucleotide binding"/>
    <property type="evidence" value="ECO:0007669"/>
    <property type="project" value="UniProtKB-UniRule"/>
</dbReference>
<keyword evidence="5 13" id="KW-0479">Metal-binding</keyword>
<feature type="binding site" evidence="13">
    <location>
        <begin position="358"/>
        <end position="359"/>
    </location>
    <ligand>
        <name>IMP</name>
        <dbReference type="ChEBI" id="CHEBI:58053"/>
    </ligand>
</feature>
<keyword evidence="4 13" id="KW-0963">Cytoplasm</keyword>
<dbReference type="GO" id="GO:0003938">
    <property type="term" value="F:IMP dehydrogenase activity"/>
    <property type="evidence" value="ECO:0007669"/>
    <property type="project" value="UniProtKB-UniRule"/>
</dbReference>
<feature type="binding site" evidence="13">
    <location>
        <position position="412"/>
    </location>
    <ligand>
        <name>IMP</name>
        <dbReference type="ChEBI" id="CHEBI:58053"/>
    </ligand>
</feature>
<dbReference type="InterPro" id="IPR001093">
    <property type="entry name" value="IMP_DH_GMPRt"/>
</dbReference>
<dbReference type="EMBL" id="JXXN02000057">
    <property type="protein sequence ID" value="THD28851.1"/>
    <property type="molecule type" value="Genomic_DNA"/>
</dbReference>
<keyword evidence="22" id="KW-1185">Reference proteome</keyword>
<dbReference type="FunFam" id="3.20.20.70:FF:000007">
    <property type="entry name" value="Chromosome 19 SCAF14664, whole genome shotgun sequence"/>
    <property type="match status" value="1"/>
</dbReference>
<sequence length="485" mass="52448">MSFSDIIILPGFVHCEASEIDTTSRLTRGISLKVPFVSSPMDTVTEGNMAIAMALRGGIGILHHNCSVENQAIEVRKVKKYKQGFILAPIVVSPTTPIHEIFRIKKEHGFSGIPVTDNGLIGGRLAGLITLRDIDFVEQSSMEAPVQEFMTPFDELVTAKSGVTLTEANKIVQKSKKGKLPIVNDNRELVALISRTDLKKTSDYPYSSKDSEQQLIVGGAVSTHESDFERVRTLVDAGVDVLVIDSSQGNSIFQIDMLKRIKSAFPSLQVIGGNVVTCAQAKSLIDAGVDGLRVGMGSGSICITQEVTAVGRSQAKAVFKVSDFARLYDVPCVADGGIQNVGHIVKALSLGASSVMMGSLLAGTSEAPGEYFFSDGVRLKKYRGMGSLDAMQKHTSSQARYFSESHRIKVAQGVSGSIVDRGSIHQLVPYLLTGLQHGLQQLGAESVVQLHEMSRTGELRFERRSPSAQLEGGVHSLYSYEKRLY</sequence>
<dbReference type="CDD" id="cd04601">
    <property type="entry name" value="CBS_pair_IMPDH"/>
    <property type="match status" value="1"/>
</dbReference>
<gene>
    <name evidence="21" type="ORF">D915_000299</name>
</gene>
<evidence type="ECO:0000256" key="13">
    <source>
        <dbReference type="HAMAP-Rule" id="MF_03156"/>
    </source>
</evidence>
<dbReference type="SUPFAM" id="SSF54631">
    <property type="entry name" value="CBS-domain pair"/>
    <property type="match status" value="1"/>
</dbReference>
<keyword evidence="9 13" id="KW-0560">Oxidoreductase</keyword>
<dbReference type="Pfam" id="PF00571">
    <property type="entry name" value="CBS"/>
    <property type="match status" value="2"/>
</dbReference>
<dbReference type="CDD" id="cd00381">
    <property type="entry name" value="IMPDH"/>
    <property type="match status" value="1"/>
</dbReference>
<evidence type="ECO:0000256" key="9">
    <source>
        <dbReference type="ARBA" id="ARBA00023002"/>
    </source>
</evidence>
<reference evidence="21" key="1">
    <citation type="submission" date="2019-03" db="EMBL/GenBank/DDBJ databases">
        <title>Improved annotation for the trematode Fasciola hepatica.</title>
        <authorList>
            <person name="Choi Y.-J."/>
            <person name="Martin J."/>
            <person name="Mitreva M."/>
        </authorList>
    </citation>
    <scope>NUCLEOTIDE SEQUENCE [LARGE SCALE GENOMIC DNA]</scope>
</reference>
<feature type="active site" description="Thioimidate intermediate" evidence="13 14">
    <location>
        <position position="302"/>
    </location>
</feature>
<dbReference type="PANTHER" id="PTHR11911">
    <property type="entry name" value="INOSINE-5-MONOPHOSPHATE DEHYDROGENASE RELATED"/>
    <property type="match status" value="1"/>
</dbReference>
<evidence type="ECO:0000256" key="11">
    <source>
        <dbReference type="ARBA" id="ARBA00023122"/>
    </source>
</evidence>
<feature type="domain" description="CBS" evidence="20">
    <location>
        <begin position="150"/>
        <end position="211"/>
    </location>
</feature>
<evidence type="ECO:0000256" key="7">
    <source>
        <dbReference type="ARBA" id="ARBA00022755"/>
    </source>
</evidence>
<evidence type="ECO:0000256" key="17">
    <source>
        <dbReference type="PROSITE-ProRule" id="PRU00703"/>
    </source>
</evidence>